<keyword evidence="1" id="KW-0732">Signal</keyword>
<feature type="chain" id="PRO_5040111885" evidence="1">
    <location>
        <begin position="21"/>
        <end position="272"/>
    </location>
</feature>
<dbReference type="Proteomes" id="UP001153620">
    <property type="component" value="Chromosome 3"/>
</dbReference>
<gene>
    <name evidence="2" type="ORF">CHIRRI_LOCUS9279</name>
</gene>
<sequence length="272" mass="32222">MSILKVIIVSLLVIIEIIYGHDVNLHLNLSNIDENSGLTIGTYKSNFTGKMFPLNQKLDWEFEFKSVVGSSLSKNRTFISKNIAVIKIGDKAWEKDLNIIQQFKTVCKTIRYAYEMNIDDILNESFECQRPVTGYVSRFYCTKNYSRFIGYRCVELHFVALRYVQLFIDYSRFIGYRCVELHFVALRYVQLFIDYSRFIGYRCVELHFVALRYVQLFINYSRFIGYRCVELHFVALRYVQLFIDYSRFIGYSMLQTQQLLPNAENFIADFDL</sequence>
<evidence type="ECO:0000313" key="2">
    <source>
        <dbReference type="EMBL" id="CAG9806422.1"/>
    </source>
</evidence>
<evidence type="ECO:0000313" key="3">
    <source>
        <dbReference type="Proteomes" id="UP001153620"/>
    </source>
</evidence>
<reference evidence="2" key="1">
    <citation type="submission" date="2022-01" db="EMBL/GenBank/DDBJ databases">
        <authorList>
            <person name="King R."/>
        </authorList>
    </citation>
    <scope>NUCLEOTIDE SEQUENCE</scope>
</reference>
<protein>
    <submittedName>
        <fullName evidence="2">Uncharacterized protein</fullName>
    </submittedName>
</protein>
<proteinExistence type="predicted"/>
<keyword evidence="3" id="KW-1185">Reference proteome</keyword>
<dbReference type="AlphaFoldDB" id="A0A9N9WUF2"/>
<organism evidence="2 3">
    <name type="scientific">Chironomus riparius</name>
    <dbReference type="NCBI Taxonomy" id="315576"/>
    <lineage>
        <taxon>Eukaryota</taxon>
        <taxon>Metazoa</taxon>
        <taxon>Ecdysozoa</taxon>
        <taxon>Arthropoda</taxon>
        <taxon>Hexapoda</taxon>
        <taxon>Insecta</taxon>
        <taxon>Pterygota</taxon>
        <taxon>Neoptera</taxon>
        <taxon>Endopterygota</taxon>
        <taxon>Diptera</taxon>
        <taxon>Nematocera</taxon>
        <taxon>Chironomoidea</taxon>
        <taxon>Chironomidae</taxon>
        <taxon>Chironominae</taxon>
        <taxon>Chironomus</taxon>
    </lineage>
</organism>
<name>A0A9N9WUF2_9DIPT</name>
<dbReference type="EMBL" id="OU895879">
    <property type="protein sequence ID" value="CAG9806422.1"/>
    <property type="molecule type" value="Genomic_DNA"/>
</dbReference>
<feature type="signal peptide" evidence="1">
    <location>
        <begin position="1"/>
        <end position="20"/>
    </location>
</feature>
<evidence type="ECO:0000256" key="1">
    <source>
        <dbReference type="SAM" id="SignalP"/>
    </source>
</evidence>
<accession>A0A9N9WUF2</accession>
<reference evidence="2" key="2">
    <citation type="submission" date="2022-10" db="EMBL/GenBank/DDBJ databases">
        <authorList>
            <consortium name="ENA_rothamsted_submissions"/>
            <consortium name="culmorum"/>
            <person name="King R."/>
        </authorList>
    </citation>
    <scope>NUCLEOTIDE SEQUENCE</scope>
</reference>